<gene>
    <name evidence="2" type="ORF">JOF56_010179</name>
</gene>
<dbReference type="Pfam" id="PF14542">
    <property type="entry name" value="Acetyltransf_CG"/>
    <property type="match status" value="1"/>
</dbReference>
<evidence type="ECO:0000313" key="3">
    <source>
        <dbReference type="Proteomes" id="UP001519332"/>
    </source>
</evidence>
<dbReference type="Proteomes" id="UP001519332">
    <property type="component" value="Unassembled WGS sequence"/>
</dbReference>
<keyword evidence="3" id="KW-1185">Reference proteome</keyword>
<sequence length="110" mass="12166">MTGRLFSPEKDMMADESARVVRNDEKSRYEVWLGESLAGFSAFTVDGDQLVFTHTEVDDEFAGKGLGKALAAGALDDVVARGEVIVPVCPFIAAFVRKNEQYNDHVKWPQ</sequence>
<dbReference type="InterPro" id="IPR045057">
    <property type="entry name" value="Gcn5-rel_NAT"/>
</dbReference>
<proteinExistence type="predicted"/>
<organism evidence="2 3">
    <name type="scientific">Kibdelosporangium banguiense</name>
    <dbReference type="NCBI Taxonomy" id="1365924"/>
    <lineage>
        <taxon>Bacteria</taxon>
        <taxon>Bacillati</taxon>
        <taxon>Actinomycetota</taxon>
        <taxon>Actinomycetes</taxon>
        <taxon>Pseudonocardiales</taxon>
        <taxon>Pseudonocardiaceae</taxon>
        <taxon>Kibdelosporangium</taxon>
    </lineage>
</organism>
<name>A0ABS4TZF6_9PSEU</name>
<accession>A0ABS4TZF6</accession>
<feature type="domain" description="N-acetyltransferase" evidence="1">
    <location>
        <begin position="21"/>
        <end position="107"/>
    </location>
</feature>
<evidence type="ECO:0000313" key="2">
    <source>
        <dbReference type="EMBL" id="MBP2329794.1"/>
    </source>
</evidence>
<dbReference type="PANTHER" id="PTHR31435:SF10">
    <property type="entry name" value="BSR4717 PROTEIN"/>
    <property type="match status" value="1"/>
</dbReference>
<dbReference type="InterPro" id="IPR031165">
    <property type="entry name" value="GNAT_YJDJ"/>
</dbReference>
<evidence type="ECO:0000259" key="1">
    <source>
        <dbReference type="PROSITE" id="PS51729"/>
    </source>
</evidence>
<dbReference type="PROSITE" id="PS51729">
    <property type="entry name" value="GNAT_YJDJ"/>
    <property type="match status" value="1"/>
</dbReference>
<dbReference type="RefSeq" id="WP_307855633.1">
    <property type="nucleotide sequence ID" value="NZ_JAGINW010000001.1"/>
</dbReference>
<reference evidence="2 3" key="1">
    <citation type="submission" date="2021-03" db="EMBL/GenBank/DDBJ databases">
        <title>Sequencing the genomes of 1000 actinobacteria strains.</title>
        <authorList>
            <person name="Klenk H.-P."/>
        </authorList>
    </citation>
    <scope>NUCLEOTIDE SEQUENCE [LARGE SCALE GENOMIC DNA]</scope>
    <source>
        <strain evidence="2 3">DSM 46670</strain>
    </source>
</reference>
<dbReference type="PANTHER" id="PTHR31435">
    <property type="entry name" value="PROTEIN NATD1"/>
    <property type="match status" value="1"/>
</dbReference>
<protein>
    <submittedName>
        <fullName evidence="2">GNAT family acetyltransferase</fullName>
    </submittedName>
</protein>
<dbReference type="EMBL" id="JAGINW010000001">
    <property type="protein sequence ID" value="MBP2329794.1"/>
    <property type="molecule type" value="Genomic_DNA"/>
</dbReference>
<dbReference type="Gene3D" id="3.40.630.30">
    <property type="match status" value="1"/>
</dbReference>
<comment type="caution">
    <text evidence="2">The sequence shown here is derived from an EMBL/GenBank/DDBJ whole genome shotgun (WGS) entry which is preliminary data.</text>
</comment>
<dbReference type="SUPFAM" id="SSF55729">
    <property type="entry name" value="Acyl-CoA N-acyltransferases (Nat)"/>
    <property type="match status" value="1"/>
</dbReference>
<dbReference type="InterPro" id="IPR016181">
    <property type="entry name" value="Acyl_CoA_acyltransferase"/>
</dbReference>